<dbReference type="RefSeq" id="WP_086383615.1">
    <property type="nucleotide sequence ID" value="NZ_CP020604.1"/>
</dbReference>
<protein>
    <submittedName>
        <fullName evidence="1">Uncharacterized protein</fullName>
    </submittedName>
</protein>
<dbReference type="AlphaFoldDB" id="A0A8B3EW31"/>
<accession>A0A8B3EW31</accession>
<gene>
    <name evidence="1" type="ORF">D8K17_14125</name>
</gene>
<dbReference type="InterPro" id="IPR046733">
    <property type="entry name" value="DUF6625"/>
</dbReference>
<evidence type="ECO:0000313" key="1">
    <source>
        <dbReference type="EMBL" id="RKO34491.1"/>
    </source>
</evidence>
<reference evidence="1" key="1">
    <citation type="submission" date="2018-10" db="EMBL/GenBank/DDBJ databases">
        <title>Chromosomal inversion in Lactococcus lactis subsp. lactis bv. diacetylactis S50.</title>
        <authorList>
            <person name="Kojic M."/>
            <person name="Jovcic B."/>
        </authorList>
    </citation>
    <scope>NUCLEOTIDE SEQUENCE</scope>
    <source>
        <strain evidence="1">S50</strain>
    </source>
</reference>
<dbReference type="EMBL" id="RBVM01000004">
    <property type="protein sequence ID" value="RKO34491.1"/>
    <property type="molecule type" value="Genomic_DNA"/>
</dbReference>
<organism evidence="1">
    <name type="scientific">Lactococcus lactis subsp. lactis bv. diacetylactis</name>
    <dbReference type="NCBI Taxonomy" id="44688"/>
    <lineage>
        <taxon>Bacteria</taxon>
        <taxon>Bacillati</taxon>
        <taxon>Bacillota</taxon>
        <taxon>Bacilli</taxon>
        <taxon>Lactobacillales</taxon>
        <taxon>Streptococcaceae</taxon>
        <taxon>Lactococcus</taxon>
    </lineage>
</organism>
<dbReference type="Pfam" id="PF20330">
    <property type="entry name" value="DUF6625"/>
    <property type="match status" value="1"/>
</dbReference>
<name>A0A8B3EW31_LACLL</name>
<proteinExistence type="predicted"/>
<sequence length="328" mass="39403">MKKCCFVIPYFGEFPNYFQLFLNSCKKNPDYDWLFFTDNKVDYSYPDNVKKIYMSFNDLRELIQSRFQFKISLAKPFKLCDYRPAFGYIFERYLSEYSWWGHCDVDTLMGDLDKFISNKMLNDYDKLFDLGHFIMYKNTFENNRLFMSEINGTYWYKEVFTIDKSMIFDEVYGGKKNINTIFKMSGKRIFENDLSLNFSPVKLTRFVKTTYNPSSERFEDEGLYKNKLVVWDNGHIFRYEIHDAQLTKKEYMYLHLQSRNMKSEELGNSLFAVIPNKFINLNRSDLVLLDHFKKVPKIESDLSLENLFSIDKLIYLVRSIKNNIKKNN</sequence>
<comment type="caution">
    <text evidence="1">The sequence shown here is derived from an EMBL/GenBank/DDBJ whole genome shotgun (WGS) entry which is preliminary data.</text>
</comment>